<feature type="compositionally biased region" description="Low complexity" evidence="2">
    <location>
        <begin position="473"/>
        <end position="484"/>
    </location>
</feature>
<feature type="region of interest" description="Disordered" evidence="2">
    <location>
        <begin position="289"/>
        <end position="329"/>
    </location>
</feature>
<evidence type="ECO:0000313" key="4">
    <source>
        <dbReference type="Proteomes" id="UP001300502"/>
    </source>
</evidence>
<evidence type="ECO:0000256" key="1">
    <source>
        <dbReference type="SAM" id="Coils"/>
    </source>
</evidence>
<gene>
    <name evidence="3" type="ORF">GAYE_SCF62G6588</name>
</gene>
<dbReference type="Proteomes" id="UP001300502">
    <property type="component" value="Unassembled WGS sequence"/>
</dbReference>
<feature type="coiled-coil region" evidence="1">
    <location>
        <begin position="47"/>
        <end position="193"/>
    </location>
</feature>
<comment type="caution">
    <text evidence="3">The sequence shown here is derived from an EMBL/GenBank/DDBJ whole genome shotgun (WGS) entry which is preliminary data.</text>
</comment>
<keyword evidence="1" id="KW-0175">Coiled coil</keyword>
<sequence length="531" mass="62779">MSFSLQVSSLQQQHGKQLLACLDKLERAVYNAAVRCTRNDALADRAVTQMELQLMSLREERDWLKQQNYRVEAQQLENEAQWSENWNKIQTMERELMERNAENRDLESQLQSQGEKLRKLEEEVKEKDDENRQLQQSVRSLAEQVNELSSWKAQSRAEFHNTLWGNKRLTEELKEANRIIETLRKEKEQLVQDKASLWEKISELETKLQLETKEWEGKQKQWEEELEKRKTSDKQKSLELEQKQEEIRNLERKLSEANQHMENLKESSKREKEEMKRLYQSFLEQRKDVAPYDTAEEQGETSPSSFARRGGSLKRPRYREEEEDESASLAELHTQDLLQSILHELEEHAPQLEVQRKELERALQNERELVMQLERSRVEMDKLRASNKYLEEQRHVLVSQIQELKEKKQTLERRMLLALREKDMNSEDTLNSNFQSLVQKLKQLAEEADENRTLHSRVATPSTVSRSLFQTPSSGRSSSVNRGGSWSSLKWLAQEVKELLERQETLITTLIQQKDLYKSLVEEEVLKQSGC</sequence>
<reference evidence="3 4" key="1">
    <citation type="submission" date="2022-07" db="EMBL/GenBank/DDBJ databases">
        <title>Genome-wide signatures of adaptation to extreme environments.</title>
        <authorList>
            <person name="Cho C.H."/>
            <person name="Yoon H.S."/>
        </authorList>
    </citation>
    <scope>NUCLEOTIDE SEQUENCE [LARGE SCALE GENOMIC DNA]</scope>
    <source>
        <strain evidence="3 4">108.79 E11</strain>
    </source>
</reference>
<evidence type="ECO:0000313" key="3">
    <source>
        <dbReference type="EMBL" id="KAK4528643.1"/>
    </source>
</evidence>
<feature type="compositionally biased region" description="Polar residues" evidence="2">
    <location>
        <begin position="459"/>
        <end position="472"/>
    </location>
</feature>
<accession>A0AAV9IMX1</accession>
<feature type="compositionally biased region" description="Basic and acidic residues" evidence="2">
    <location>
        <begin position="262"/>
        <end position="272"/>
    </location>
</feature>
<dbReference type="AlphaFoldDB" id="A0AAV9IMX1"/>
<dbReference type="EMBL" id="JANCYU010000067">
    <property type="protein sequence ID" value="KAK4528643.1"/>
    <property type="molecule type" value="Genomic_DNA"/>
</dbReference>
<keyword evidence="4" id="KW-1185">Reference proteome</keyword>
<feature type="region of interest" description="Disordered" evidence="2">
    <location>
        <begin position="452"/>
        <end position="484"/>
    </location>
</feature>
<name>A0AAV9IMX1_9RHOD</name>
<feature type="region of interest" description="Disordered" evidence="2">
    <location>
        <begin position="219"/>
        <end position="272"/>
    </location>
</feature>
<evidence type="ECO:0000256" key="2">
    <source>
        <dbReference type="SAM" id="MobiDB-lite"/>
    </source>
</evidence>
<feature type="coiled-coil region" evidence="1">
    <location>
        <begin position="342"/>
        <end position="451"/>
    </location>
</feature>
<feature type="compositionally biased region" description="Basic and acidic residues" evidence="2">
    <location>
        <begin position="219"/>
        <end position="255"/>
    </location>
</feature>
<organism evidence="3 4">
    <name type="scientific">Galdieria yellowstonensis</name>
    <dbReference type="NCBI Taxonomy" id="3028027"/>
    <lineage>
        <taxon>Eukaryota</taxon>
        <taxon>Rhodophyta</taxon>
        <taxon>Bangiophyceae</taxon>
        <taxon>Galdieriales</taxon>
        <taxon>Galdieriaceae</taxon>
        <taxon>Galdieria</taxon>
    </lineage>
</organism>
<proteinExistence type="predicted"/>
<protein>
    <submittedName>
        <fullName evidence="3">Uncharacterized protein</fullName>
    </submittedName>
</protein>